<protein>
    <submittedName>
        <fullName evidence="3">SDR family oxidoreductase</fullName>
    </submittedName>
</protein>
<gene>
    <name evidence="3" type="ORF">KO481_40075</name>
</gene>
<name>A0ABS6BE65_9NOCA</name>
<dbReference type="EMBL" id="JAHKNI010000024">
    <property type="protein sequence ID" value="MBU3067705.1"/>
    <property type="molecule type" value="Genomic_DNA"/>
</dbReference>
<dbReference type="InterPro" id="IPR002347">
    <property type="entry name" value="SDR_fam"/>
</dbReference>
<evidence type="ECO:0000313" key="3">
    <source>
        <dbReference type="EMBL" id="MBU3067705.1"/>
    </source>
</evidence>
<dbReference type="Gene3D" id="3.40.50.720">
    <property type="entry name" value="NAD(P)-binding Rossmann-like Domain"/>
    <property type="match status" value="1"/>
</dbReference>
<dbReference type="Pfam" id="PF13561">
    <property type="entry name" value="adh_short_C2"/>
    <property type="match status" value="1"/>
</dbReference>
<evidence type="ECO:0000256" key="1">
    <source>
        <dbReference type="ARBA" id="ARBA00006484"/>
    </source>
</evidence>
<accession>A0ABS6BE65</accession>
<dbReference type="PRINTS" id="PR00081">
    <property type="entry name" value="GDHRDH"/>
</dbReference>
<keyword evidence="4" id="KW-1185">Reference proteome</keyword>
<evidence type="ECO:0000256" key="2">
    <source>
        <dbReference type="ARBA" id="ARBA00023002"/>
    </source>
</evidence>
<keyword evidence="2" id="KW-0560">Oxidoreductase</keyword>
<dbReference type="RefSeq" id="WP_215923786.1">
    <property type="nucleotide sequence ID" value="NZ_JAHKNI010000024.1"/>
</dbReference>
<dbReference type="PANTHER" id="PTHR42760:SF133">
    <property type="entry name" value="3-OXOACYL-[ACYL-CARRIER-PROTEIN] REDUCTASE"/>
    <property type="match status" value="1"/>
</dbReference>
<organism evidence="3 4">
    <name type="scientific">Nocardia albiluteola</name>
    <dbReference type="NCBI Taxonomy" id="2842303"/>
    <lineage>
        <taxon>Bacteria</taxon>
        <taxon>Bacillati</taxon>
        <taxon>Actinomycetota</taxon>
        <taxon>Actinomycetes</taxon>
        <taxon>Mycobacteriales</taxon>
        <taxon>Nocardiaceae</taxon>
        <taxon>Nocardia</taxon>
    </lineage>
</organism>
<sequence length="264" mass="27465">MEAASDSGPWGLAGRRVILTGALGGIGQVIAAAFQRTGARVLLTDLPDASAAAEAVTASGLAQSAYAACDTTSTDDVTALFDRAAQVFGGPADIVCVHAGVVGSHPIVNYPVEAFDDLMAVNLRGSFLVASEAARRWLADEAPGILIFTTSWVQDVPWPEIGPYSASKAAVRSLMRTFARELAPQGIRSNAVAPGIVGVGMAKRQWDSDPAYRSRAQRAIPLGRLQTPESVADAVLFLASPMSAYMTGATLLVDGGASLYPMDE</sequence>
<evidence type="ECO:0000313" key="4">
    <source>
        <dbReference type="Proteomes" id="UP000733379"/>
    </source>
</evidence>
<dbReference type="InterPro" id="IPR020904">
    <property type="entry name" value="Sc_DH/Rdtase_CS"/>
</dbReference>
<comment type="caution">
    <text evidence="3">The sequence shown here is derived from an EMBL/GenBank/DDBJ whole genome shotgun (WGS) entry which is preliminary data.</text>
</comment>
<dbReference type="SUPFAM" id="SSF51735">
    <property type="entry name" value="NAD(P)-binding Rossmann-fold domains"/>
    <property type="match status" value="1"/>
</dbReference>
<reference evidence="3 4" key="1">
    <citation type="submission" date="2021-06" db="EMBL/GenBank/DDBJ databases">
        <title>Actinomycetes sequencing.</title>
        <authorList>
            <person name="Shan Q."/>
        </authorList>
    </citation>
    <scope>NUCLEOTIDE SEQUENCE [LARGE SCALE GENOMIC DNA]</scope>
    <source>
        <strain evidence="3 4">NEAU-G5</strain>
    </source>
</reference>
<dbReference type="Proteomes" id="UP000733379">
    <property type="component" value="Unassembled WGS sequence"/>
</dbReference>
<dbReference type="InterPro" id="IPR036291">
    <property type="entry name" value="NAD(P)-bd_dom_sf"/>
</dbReference>
<dbReference type="PANTHER" id="PTHR42760">
    <property type="entry name" value="SHORT-CHAIN DEHYDROGENASES/REDUCTASES FAMILY MEMBER"/>
    <property type="match status" value="1"/>
</dbReference>
<proteinExistence type="inferred from homology"/>
<comment type="similarity">
    <text evidence="1">Belongs to the short-chain dehydrogenases/reductases (SDR) family.</text>
</comment>
<dbReference type="PROSITE" id="PS00061">
    <property type="entry name" value="ADH_SHORT"/>
    <property type="match status" value="1"/>
</dbReference>
<dbReference type="CDD" id="cd05233">
    <property type="entry name" value="SDR_c"/>
    <property type="match status" value="1"/>
</dbReference>